<dbReference type="PANTHER" id="PTHR37412:SF2">
    <property type="entry name" value="C2 DOMAIN-CONTAINING PROTEIN 5"/>
    <property type="match status" value="1"/>
</dbReference>
<feature type="region of interest" description="Disordered" evidence="1">
    <location>
        <begin position="1119"/>
        <end position="1150"/>
    </location>
</feature>
<dbReference type="RefSeq" id="XP_028859694.1">
    <property type="nucleotide sequence ID" value="XM_029003240.1"/>
</dbReference>
<evidence type="ECO:0000256" key="1">
    <source>
        <dbReference type="SAM" id="MobiDB-lite"/>
    </source>
</evidence>
<dbReference type="Pfam" id="PF23128">
    <property type="entry name" value="YbjQ_4"/>
    <property type="match status" value="1"/>
</dbReference>
<proteinExistence type="predicted"/>
<gene>
    <name evidence="4" type="primary">PmUG01_04024000</name>
    <name evidence="4" type="ORF">PMUG01_04024000</name>
</gene>
<dbReference type="Pfam" id="PF23025">
    <property type="entry name" value="YbjQ_2"/>
    <property type="match status" value="3"/>
</dbReference>
<protein>
    <recommendedName>
        <fullName evidence="6">C2 domain-containing protein</fullName>
    </recommendedName>
</protein>
<dbReference type="GeneID" id="39867069"/>
<evidence type="ECO:0000259" key="2">
    <source>
        <dbReference type="Pfam" id="PF23025"/>
    </source>
</evidence>
<keyword evidence="5" id="KW-1185">Reference proteome</keyword>
<dbReference type="GO" id="GO:0005544">
    <property type="term" value="F:calcium-dependent phospholipid binding"/>
    <property type="evidence" value="ECO:0007669"/>
    <property type="project" value="InterPro"/>
</dbReference>
<dbReference type="GO" id="GO:0031340">
    <property type="term" value="P:positive regulation of vesicle fusion"/>
    <property type="evidence" value="ECO:0007669"/>
    <property type="project" value="TreeGrafter"/>
</dbReference>
<dbReference type="InterPro" id="IPR056431">
    <property type="entry name" value="C2CD5_YbjQ-rel_dom"/>
</dbReference>
<dbReference type="GO" id="GO:0010828">
    <property type="term" value="P:positive regulation of D-glucose transmembrane transport"/>
    <property type="evidence" value="ECO:0007669"/>
    <property type="project" value="TreeGrafter"/>
</dbReference>
<evidence type="ECO:0000313" key="5">
    <source>
        <dbReference type="Proteomes" id="UP000219813"/>
    </source>
</evidence>
<dbReference type="GO" id="GO:0072659">
    <property type="term" value="P:protein localization to plasma membrane"/>
    <property type="evidence" value="ECO:0007669"/>
    <property type="project" value="TreeGrafter"/>
</dbReference>
<feature type="compositionally biased region" description="Basic and acidic residues" evidence="1">
    <location>
        <begin position="1126"/>
        <end position="1146"/>
    </location>
</feature>
<feature type="domain" description="C2" evidence="2">
    <location>
        <begin position="162"/>
        <end position="272"/>
    </location>
</feature>
<feature type="domain" description="C2" evidence="2">
    <location>
        <begin position="479"/>
        <end position="573"/>
    </location>
</feature>
<evidence type="ECO:0000259" key="3">
    <source>
        <dbReference type="Pfam" id="PF23128"/>
    </source>
</evidence>
<name>A0A1D3JJ69_PLAMA</name>
<dbReference type="OMA" id="KWEFFEE"/>
<evidence type="ECO:0000313" key="4">
    <source>
        <dbReference type="EMBL" id="SBT86545.1"/>
    </source>
</evidence>
<dbReference type="Proteomes" id="UP000219813">
    <property type="component" value="Chromosome 4"/>
</dbReference>
<feature type="domain" description="C2CD5 C-terminal" evidence="3">
    <location>
        <begin position="1487"/>
        <end position="1575"/>
    </location>
</feature>
<dbReference type="InterPro" id="IPR057815">
    <property type="entry name" value="C2CD5_C"/>
</dbReference>
<accession>A0A1D3JJ69</accession>
<dbReference type="PANTHER" id="PTHR37412">
    <property type="entry name" value="C2 DOMAIN-CONTAINING PROTEIN 5"/>
    <property type="match status" value="1"/>
</dbReference>
<feature type="compositionally biased region" description="Basic and acidic residues" evidence="1">
    <location>
        <begin position="1177"/>
        <end position="1186"/>
    </location>
</feature>
<dbReference type="KEGG" id="pmal:PMUG01_04024000"/>
<feature type="region of interest" description="Disordered" evidence="1">
    <location>
        <begin position="1166"/>
        <end position="1192"/>
    </location>
</feature>
<dbReference type="GO" id="GO:0005509">
    <property type="term" value="F:calcium ion binding"/>
    <property type="evidence" value="ECO:0007669"/>
    <property type="project" value="TreeGrafter"/>
</dbReference>
<dbReference type="GO" id="GO:0065002">
    <property type="term" value="P:intracellular protein transmembrane transport"/>
    <property type="evidence" value="ECO:0007669"/>
    <property type="project" value="TreeGrafter"/>
</dbReference>
<evidence type="ECO:0008006" key="6">
    <source>
        <dbReference type="Google" id="ProtNLM"/>
    </source>
</evidence>
<sequence>MPCIVKVRISGIRDFNTFEKCEIDSFKYIEVTLGETKQRKKFHINRNRNDLNLSFRLEIADDSELQTCPLKITIRILRYRKYIFQMNIKRTPTQYFYFYSQIDDVENIISGYIQIDFSFFYFHDNLKLEGWFPLYDSLAGLRGELYCSIKWEFFEEKNPYNDNSADVLLLGTTSFPNNSPYHIEQIINFAHELKIVNDPEYDWKDLIRSNRNSNEARCDVIQNAFMQTRKIIGKKAKLLGGNAILGYQEHLNLEGSTTNKICIRIIGTVVKLGLKNFNDLNYINIYENNNIKNILRNNELLLQNSSDKNKDLKFGKRENAHVNSSSHNFVDVILLTLDTLPNNIKYTYGGLVASKAVKVLHQRLTEQHRDEWLLEIRDELKSNAKFLSCNVVLGYKEDSYIFNDVIVLFCYGTAINILPSFFHDDKIISFANNEKNKHHTLRGNSINSTKNVNCVYLHYSSDEIENNKVICRVCNEATVPKIFISSSNVPQNLAVIGNGFLISAFVVYPLKKYHGEHLASEISEILPFLELNLHKQIICKLLVSGFNSIFDYNLKLCFNQNYLFGYCYGTGMCSYGIYSENKFLIKSNYKDNFYIRNKYISALELKIIYDNINYRSFFSKNKSLISPIFVRGDIIYDKNYNRMDDDKTYKSKLLNDSVHSKGEESYNYCEEIYSVDDNIKTTDRNCMNKIKNNNYFRLKEIYLKEEELLNGEYADSNNLKSMNYYKNKGGGHNNNLVEYSKLGIKERKRIKKKKEKRKAKKIKNKGYIYEVEDHLDNITLLNIYEDSIALYNYIFNLDVKNYLVNKRYDNGVTNKDNAYQQQLEQQNKGHNQIGNSSLGIKPNEIANMKGTTICVHNNCSKSKTNNDLINNGQTRTANGKMPMNGESNCQLSDNCKRVGNKKVGSEKVGGEKLGSEIIENENVDGKSANCISEHLTDTSNDRNREGARRNIASAHNHLEDSEEESQDCGSNIRMKNYKRYLQNFEKCISMSKSNEEKSISSNFFDKQLGKFNHSFIHDRSERSFTYDCDIRKEDLNSYTKYFFYICTLDIMPSIRFETFYEQKDIKDPNENCMNILSISEHLSDERVTKLVKTNEEMDDTDVIKSSPYCNIINGNASWNQNGKENSGADHGSEMEKKRDMAKKEDMSNEGSSLIYDNNKLIQDASENDNTCKRNIGRKKEMNEEEKRKKKKEKKIKYKSKNTYLNNLSKSYIYLIKRINLFCENNDQVDVVYEKINKAFNDMYNIFIFYVFVHNLYPCCICSIKLHFSFISFDILEIMLTGHLIKVKNNNAINLELQNMDKSMQENLLKHFFNHLENYYMEKSQLILNSCNLCPLDVDKINFKKKSSNIESAQLCFIKTRRSRVKNKSSLWKFFFFKFFKLRLFNFTDKMKNVFTKRKKKSIPNNGYSKNTMQKEREKRTIKLNNLNKLNKFSLLLKKEEKVTSQPFDVYNLCDSLFLFNELKSYIMENKKHIFETLIEQKFSSTIITPLNVLPNVIVKKYFGVISLHIVKENINLKNFDFFYQSLISDILFIAKSHIKAIGANMLSSFKITNLFLREEKSHGYALISICGDVAKI</sequence>
<dbReference type="GO" id="GO:0090314">
    <property type="term" value="P:positive regulation of protein targeting to membrane"/>
    <property type="evidence" value="ECO:0007669"/>
    <property type="project" value="TreeGrafter"/>
</dbReference>
<dbReference type="InterPro" id="IPR038983">
    <property type="entry name" value="C2CD5"/>
</dbReference>
<dbReference type="GO" id="GO:0005886">
    <property type="term" value="C:plasma membrane"/>
    <property type="evidence" value="ECO:0007669"/>
    <property type="project" value="TreeGrafter"/>
</dbReference>
<organism evidence="4 5">
    <name type="scientific">Plasmodium malariae</name>
    <dbReference type="NCBI Taxonomy" id="5858"/>
    <lineage>
        <taxon>Eukaryota</taxon>
        <taxon>Sar</taxon>
        <taxon>Alveolata</taxon>
        <taxon>Apicomplexa</taxon>
        <taxon>Aconoidasida</taxon>
        <taxon>Haemosporida</taxon>
        <taxon>Plasmodiidae</taxon>
        <taxon>Plasmodium</taxon>
        <taxon>Plasmodium (Plasmodium)</taxon>
    </lineage>
</organism>
<feature type="domain" description="C2" evidence="2">
    <location>
        <begin position="328"/>
        <end position="417"/>
    </location>
</feature>
<dbReference type="EMBL" id="LT594625">
    <property type="protein sequence ID" value="SBT86545.1"/>
    <property type="molecule type" value="Genomic_DNA"/>
</dbReference>
<reference evidence="4 5" key="1">
    <citation type="submission" date="2016-06" db="EMBL/GenBank/DDBJ databases">
        <authorList>
            <consortium name="Pathogen Informatics"/>
        </authorList>
    </citation>
    <scope>NUCLEOTIDE SEQUENCE [LARGE SCALE GENOMIC DNA]</scope>
</reference>
<dbReference type="OrthoDB" id="419768at2759"/>
<dbReference type="VEuPathDB" id="PlasmoDB:PmUG01_04024000"/>